<gene>
    <name evidence="3" type="ORF">HMPREF9441_04032</name>
</gene>
<dbReference type="PANTHER" id="PTHR30349:SF64">
    <property type="entry name" value="PROPHAGE INTEGRASE INTD-RELATED"/>
    <property type="match status" value="1"/>
</dbReference>
<dbReference type="GO" id="GO:0015074">
    <property type="term" value="P:DNA integration"/>
    <property type="evidence" value="ECO:0007669"/>
    <property type="project" value="InterPro"/>
</dbReference>
<reference evidence="3 4" key="1">
    <citation type="submission" date="2011-03" db="EMBL/GenBank/DDBJ databases">
        <authorList>
            <person name="Weinstock G."/>
            <person name="Sodergren E."/>
            <person name="Clifton S."/>
            <person name="Fulton L."/>
            <person name="Fulton B."/>
            <person name="Courtney L."/>
            <person name="Fronick C."/>
            <person name="Harrison M."/>
            <person name="Strong C."/>
            <person name="Farmer C."/>
            <person name="Delahaunty K."/>
            <person name="Markovic C."/>
            <person name="Hall O."/>
            <person name="Minx P."/>
            <person name="Tomlinson C."/>
            <person name="Mitreva M."/>
            <person name="Hou S."/>
            <person name="Chen J."/>
            <person name="Wollam A."/>
            <person name="Pepin K.H."/>
            <person name="Johnson M."/>
            <person name="Bhonagiri V."/>
            <person name="Zhang X."/>
            <person name="Suruliraj S."/>
            <person name="Warren W."/>
            <person name="Chinwalla A."/>
            <person name="Mardis E.R."/>
            <person name="Wilson R.K."/>
        </authorList>
    </citation>
    <scope>NUCLEOTIDE SEQUENCE [LARGE SCALE GENOMIC DNA]</scope>
    <source>
        <strain evidence="3 4">YIT 11840</strain>
    </source>
</reference>
<dbReference type="EMBL" id="AFFY01000183">
    <property type="protein sequence ID" value="EHG98132.1"/>
    <property type="molecule type" value="Genomic_DNA"/>
</dbReference>
<feature type="non-terminal residue" evidence="3">
    <location>
        <position position="1"/>
    </location>
</feature>
<comment type="caution">
    <text evidence="3">The sequence shown here is derived from an EMBL/GenBank/DDBJ whole genome shotgun (WGS) entry which is preliminary data.</text>
</comment>
<evidence type="ECO:0000313" key="4">
    <source>
        <dbReference type="Proteomes" id="UP000003598"/>
    </source>
</evidence>
<organism evidence="3 4">
    <name type="scientific">Paraprevotella clara YIT 11840</name>
    <dbReference type="NCBI Taxonomy" id="762968"/>
    <lineage>
        <taxon>Bacteria</taxon>
        <taxon>Pseudomonadati</taxon>
        <taxon>Bacteroidota</taxon>
        <taxon>Bacteroidia</taxon>
        <taxon>Bacteroidales</taxon>
        <taxon>Prevotellaceae</taxon>
        <taxon>Paraprevotella</taxon>
    </lineage>
</organism>
<dbReference type="InterPro" id="IPR011010">
    <property type="entry name" value="DNA_brk_join_enz"/>
</dbReference>
<dbReference type="GO" id="GO:0003677">
    <property type="term" value="F:DNA binding"/>
    <property type="evidence" value="ECO:0007669"/>
    <property type="project" value="InterPro"/>
</dbReference>
<dbReference type="HOGENOM" id="CLU_033139_3_3_10"/>
<dbReference type="OrthoDB" id="1123114at2"/>
<evidence type="ECO:0000256" key="1">
    <source>
        <dbReference type="ARBA" id="ARBA00023172"/>
    </source>
</evidence>
<accession>G5SXA2</accession>
<dbReference type="GO" id="GO:0006310">
    <property type="term" value="P:DNA recombination"/>
    <property type="evidence" value="ECO:0007669"/>
    <property type="project" value="UniProtKB-KW"/>
</dbReference>
<keyword evidence="4" id="KW-1185">Reference proteome</keyword>
<dbReference type="PANTHER" id="PTHR30349">
    <property type="entry name" value="PHAGE INTEGRASE-RELATED"/>
    <property type="match status" value="1"/>
</dbReference>
<dbReference type="GeneID" id="93559094"/>
<dbReference type="RefSeq" id="WP_008623792.1">
    <property type="nucleotide sequence ID" value="NZ_JH376718.1"/>
</dbReference>
<dbReference type="InterPro" id="IPR002104">
    <property type="entry name" value="Integrase_catalytic"/>
</dbReference>
<dbReference type="eggNOG" id="COG0582">
    <property type="taxonomic scope" value="Bacteria"/>
</dbReference>
<dbReference type="STRING" id="762968.HMPREF9441_04032"/>
<dbReference type="Pfam" id="PF00589">
    <property type="entry name" value="Phage_integrase"/>
    <property type="match status" value="1"/>
</dbReference>
<dbReference type="Proteomes" id="UP000003598">
    <property type="component" value="Unassembled WGS sequence"/>
</dbReference>
<dbReference type="InterPro" id="IPR050090">
    <property type="entry name" value="Tyrosine_recombinase_XerCD"/>
</dbReference>
<feature type="non-terminal residue" evidence="3">
    <location>
        <position position="131"/>
    </location>
</feature>
<dbReference type="CDD" id="cd01185">
    <property type="entry name" value="INTN1_C_like"/>
    <property type="match status" value="1"/>
</dbReference>
<dbReference type="InterPro" id="IPR013762">
    <property type="entry name" value="Integrase-like_cat_sf"/>
</dbReference>
<sequence length="131" mass="15210">HLQSFFDGNKWLIKRRQKSDVPCNVRLLDIAEKIIEKYEGTTRTEALFPTPSNANCNLLIRKMMKDCNIIREKPISFHWARHTFGTLFLTEGVPLESVSKMMGHKNIKTTQIYAKITNEKISKDMEIAAER</sequence>
<dbReference type="PROSITE" id="PS51898">
    <property type="entry name" value="TYR_RECOMBINASE"/>
    <property type="match status" value="1"/>
</dbReference>
<evidence type="ECO:0000313" key="3">
    <source>
        <dbReference type="EMBL" id="EHG98132.1"/>
    </source>
</evidence>
<dbReference type="SUPFAM" id="SSF56349">
    <property type="entry name" value="DNA breaking-rejoining enzymes"/>
    <property type="match status" value="1"/>
</dbReference>
<dbReference type="AlphaFoldDB" id="G5SXA2"/>
<protein>
    <submittedName>
        <fullName evidence="3">Site-specific recombinase, phage integrase family</fullName>
    </submittedName>
</protein>
<keyword evidence="1" id="KW-0233">DNA recombination</keyword>
<name>G5SXA2_9BACT</name>
<evidence type="ECO:0000259" key="2">
    <source>
        <dbReference type="PROSITE" id="PS51898"/>
    </source>
</evidence>
<feature type="domain" description="Tyr recombinase" evidence="2">
    <location>
        <begin position="1"/>
        <end position="126"/>
    </location>
</feature>
<dbReference type="Gene3D" id="1.10.443.10">
    <property type="entry name" value="Intergrase catalytic core"/>
    <property type="match status" value="1"/>
</dbReference>
<proteinExistence type="predicted"/>